<organism evidence="7 8">
    <name type="scientific">Thlaspi arvense</name>
    <name type="common">Field penny-cress</name>
    <dbReference type="NCBI Taxonomy" id="13288"/>
    <lineage>
        <taxon>Eukaryota</taxon>
        <taxon>Viridiplantae</taxon>
        <taxon>Streptophyta</taxon>
        <taxon>Embryophyta</taxon>
        <taxon>Tracheophyta</taxon>
        <taxon>Spermatophyta</taxon>
        <taxon>Magnoliopsida</taxon>
        <taxon>eudicotyledons</taxon>
        <taxon>Gunneridae</taxon>
        <taxon>Pentapetalae</taxon>
        <taxon>rosids</taxon>
        <taxon>malvids</taxon>
        <taxon>Brassicales</taxon>
        <taxon>Brassicaceae</taxon>
        <taxon>Thlaspideae</taxon>
        <taxon>Thlaspi</taxon>
    </lineage>
</organism>
<dbReference type="PROSITE" id="PS50066">
    <property type="entry name" value="MADS_BOX_2"/>
    <property type="match status" value="1"/>
</dbReference>
<dbReference type="SMART" id="SM00432">
    <property type="entry name" value="MADS"/>
    <property type="match status" value="1"/>
</dbReference>
<evidence type="ECO:0000256" key="5">
    <source>
        <dbReference type="ARBA" id="ARBA00023242"/>
    </source>
</evidence>
<dbReference type="SUPFAM" id="SSF55455">
    <property type="entry name" value="SRF-like"/>
    <property type="match status" value="1"/>
</dbReference>
<dbReference type="GO" id="GO:0003677">
    <property type="term" value="F:DNA binding"/>
    <property type="evidence" value="ECO:0007669"/>
    <property type="project" value="UniProtKB-KW"/>
</dbReference>
<keyword evidence="3" id="KW-0238">DNA-binding</keyword>
<dbReference type="InterPro" id="IPR002100">
    <property type="entry name" value="TF_MADSbox"/>
</dbReference>
<dbReference type="Proteomes" id="UP000836841">
    <property type="component" value="Chromosome 5"/>
</dbReference>
<dbReference type="PANTHER" id="PTHR48019">
    <property type="entry name" value="SERUM RESPONSE FACTOR HOMOLOG"/>
    <property type="match status" value="1"/>
</dbReference>
<dbReference type="InterPro" id="IPR036879">
    <property type="entry name" value="TF_MADSbox_sf"/>
</dbReference>
<name>A0AAU9SMG3_THLAR</name>
<dbReference type="GO" id="GO:0005634">
    <property type="term" value="C:nucleus"/>
    <property type="evidence" value="ECO:0007669"/>
    <property type="project" value="UniProtKB-SubCell"/>
</dbReference>
<keyword evidence="2" id="KW-0805">Transcription regulation</keyword>
<evidence type="ECO:0000313" key="7">
    <source>
        <dbReference type="EMBL" id="CAH2066390.1"/>
    </source>
</evidence>
<dbReference type="EMBL" id="OU466861">
    <property type="protein sequence ID" value="CAH2066390.1"/>
    <property type="molecule type" value="Genomic_DNA"/>
</dbReference>
<evidence type="ECO:0000256" key="3">
    <source>
        <dbReference type="ARBA" id="ARBA00023125"/>
    </source>
</evidence>
<dbReference type="PRINTS" id="PR00404">
    <property type="entry name" value="MADSDOMAIN"/>
</dbReference>
<keyword evidence="5" id="KW-0539">Nucleus</keyword>
<dbReference type="InterPro" id="IPR050142">
    <property type="entry name" value="MADS-box/MEF2_TF"/>
</dbReference>
<evidence type="ECO:0000313" key="8">
    <source>
        <dbReference type="Proteomes" id="UP000836841"/>
    </source>
</evidence>
<dbReference type="GO" id="GO:0046983">
    <property type="term" value="F:protein dimerization activity"/>
    <property type="evidence" value="ECO:0007669"/>
    <property type="project" value="InterPro"/>
</dbReference>
<dbReference type="AlphaFoldDB" id="A0AAU9SMG3"/>
<keyword evidence="4" id="KW-0804">Transcription</keyword>
<evidence type="ECO:0000256" key="2">
    <source>
        <dbReference type="ARBA" id="ARBA00023015"/>
    </source>
</evidence>
<evidence type="ECO:0000259" key="6">
    <source>
        <dbReference type="PROSITE" id="PS50066"/>
    </source>
</evidence>
<accession>A0AAU9SMG3</accession>
<reference evidence="7 8" key="1">
    <citation type="submission" date="2022-03" db="EMBL/GenBank/DDBJ databases">
        <authorList>
            <person name="Nunn A."/>
            <person name="Chopra R."/>
            <person name="Nunn A."/>
            <person name="Contreras Garrido A."/>
        </authorList>
    </citation>
    <scope>NUCLEOTIDE SEQUENCE [LARGE SCALE GENOMIC DNA]</scope>
</reference>
<dbReference type="GO" id="GO:0010152">
    <property type="term" value="P:pollen maturation"/>
    <property type="evidence" value="ECO:0007669"/>
    <property type="project" value="UniProtKB-ARBA"/>
</dbReference>
<dbReference type="FunFam" id="3.40.1810.10:FF:000010">
    <property type="entry name" value="Agamous-like MADS-box protein AGL30"/>
    <property type="match status" value="1"/>
</dbReference>
<dbReference type="Gene3D" id="3.40.1810.10">
    <property type="entry name" value="Transcription factor, MADS-box"/>
    <property type="match status" value="1"/>
</dbReference>
<keyword evidence="8" id="KW-1185">Reference proteome</keyword>
<dbReference type="Pfam" id="PF00319">
    <property type="entry name" value="SRF-TF"/>
    <property type="match status" value="1"/>
</dbReference>
<evidence type="ECO:0000256" key="1">
    <source>
        <dbReference type="ARBA" id="ARBA00004123"/>
    </source>
</evidence>
<feature type="domain" description="MADS-box" evidence="6">
    <location>
        <begin position="1"/>
        <end position="53"/>
    </location>
</feature>
<comment type="subcellular location">
    <subcellularLocation>
        <location evidence="1">Nucleus</location>
    </subcellularLocation>
</comment>
<protein>
    <recommendedName>
        <fullName evidence="6">MADS-box domain-containing protein</fullName>
    </recommendedName>
</protein>
<proteinExistence type="predicted"/>
<evidence type="ECO:0000256" key="4">
    <source>
        <dbReference type="ARBA" id="ARBA00023163"/>
    </source>
</evidence>
<dbReference type="GO" id="GO:0080092">
    <property type="term" value="P:regulation of pollen tube growth"/>
    <property type="evidence" value="ECO:0007669"/>
    <property type="project" value="UniProtKB-ARBA"/>
</dbReference>
<sequence>MGRVKLKIKKLENLHARQATYAKRKNGIIKKAKELSILCDIDVVLLMFSPVGKASLCNGKHSIGEVIAKFAQLTPQERAKRKLENLEALKKTFTKLDHDVNIAEFLDKSKPTIEVCTTNYYDVTDDEMSLLTPLSFATGNFQVLSEKVRFLQTHLSEIHTRLSYWTEIEKINSLDDLQQLESSVRQSLFQIRAHKVNMLQHQQEQLMSSDCKIQFQNEIDIDFGMDMEQQLENFSWVRTDENMNVPVKQEDTNLQFHHTYNDLTCSASSSLESYSGLFGKISDTTTPKLEPCGVPVTSVDPNIQQYSNLSFLNDPKLQQLAEWNLLGSPADYYVSQILEASYRPQFGGNWASSETLPYPVTVFDDPLFSRQPNL</sequence>
<dbReference type="CDD" id="cd00120">
    <property type="entry name" value="MADS"/>
    <property type="match status" value="1"/>
</dbReference>
<gene>
    <name evidence="7" type="ORF">TAV2_LOCUS17072</name>
</gene>